<dbReference type="OrthoDB" id="9805228at2"/>
<gene>
    <name evidence="1" type="ORF">CFX1CAM_0571</name>
</gene>
<evidence type="ECO:0000313" key="2">
    <source>
        <dbReference type="Proteomes" id="UP000195514"/>
    </source>
</evidence>
<dbReference type="AlphaFoldDB" id="A0A1Y6K457"/>
<keyword evidence="2" id="KW-1185">Reference proteome</keyword>
<proteinExistence type="predicted"/>
<evidence type="ECO:0000313" key="1">
    <source>
        <dbReference type="EMBL" id="SMX53637.1"/>
    </source>
</evidence>
<sequence length="499" mass="56067">MIQLNTVFQSRSFDPIPPLPFTFQVVKLSWKAQGGPDEASISASIPSDQVFSLLSLLRAPLIVSNCFSNPVWWGFVAEIHINHQGTQFKLSLDELFNKVKVIYSYISPDNTASSPLLETPFANNGISQSEYGIKERVLYRIGIDDDFALALRNTFLEQSAKPKTAFMPYSKHGLTQVTLLCRGWFSTLSWRFYQDLSGYYANHGPGPGAFNFGTSSITSVGHQFMTLANESVKYVYFMLRKVGNPAANLKVKITTSDGVSPTATIVGTSQAVPGASIPIHFDWIKFEFVNPVPLSASTRYWIVLEADGLDASAYFTIRLDENRNFNQPRMYGKYYDGTWKNLASVTMPMFFPSMYFRIVTVQDTGQIINNLSTSLGQFFTSIHSLSTGVIACPYNDNHNNAFDEIIRLMNLGTVNQRLILAKVDVDRRLTFYEAPEPNLPSAYMTPQGQFFTPSNHPIPPYMPPIGEYAILSGTNYFAPPFDNFRTPHYFVDNYTFLNS</sequence>
<protein>
    <submittedName>
        <fullName evidence="1">Uncharacterized protein</fullName>
    </submittedName>
</protein>
<dbReference type="EMBL" id="LT859958">
    <property type="protein sequence ID" value="SMX53637.1"/>
    <property type="molecule type" value="Genomic_DNA"/>
</dbReference>
<accession>A0A1Y6K457</accession>
<dbReference type="RefSeq" id="WP_087861565.1">
    <property type="nucleotide sequence ID" value="NZ_LT859958.1"/>
</dbReference>
<name>A0A1Y6K457_9CHLR</name>
<organism evidence="1 2">
    <name type="scientific">Candidatus Brevifilum fermentans</name>
    <dbReference type="NCBI Taxonomy" id="1986204"/>
    <lineage>
        <taxon>Bacteria</taxon>
        <taxon>Bacillati</taxon>
        <taxon>Chloroflexota</taxon>
        <taxon>Anaerolineae</taxon>
        <taxon>Anaerolineales</taxon>
        <taxon>Anaerolineaceae</taxon>
        <taxon>Candidatus Brevifilum</taxon>
    </lineage>
</organism>
<reference evidence="2" key="1">
    <citation type="submission" date="2017-05" db="EMBL/GenBank/DDBJ databases">
        <authorList>
            <person name="Kirkegaard R."/>
            <person name="Mcilroy J S."/>
        </authorList>
    </citation>
    <scope>NUCLEOTIDE SEQUENCE [LARGE SCALE GENOMIC DNA]</scope>
</reference>
<dbReference type="Proteomes" id="UP000195514">
    <property type="component" value="Chromosome I"/>
</dbReference>
<dbReference type="KEGG" id="abat:CFX1CAM_0571"/>